<protein>
    <submittedName>
        <fullName evidence="1">Uncharacterized protein</fullName>
    </submittedName>
</protein>
<name>A0A6J4QQL0_9ACTN</name>
<dbReference type="EMBL" id="CADCVE010000032">
    <property type="protein sequence ID" value="CAA9451657.1"/>
    <property type="molecule type" value="Genomic_DNA"/>
</dbReference>
<sequence>EFGVLSGLRGVGYRIGSFHHNCCRARAEAWRVALVVGGAVGLRNHVAFLEPLEIDSDGVFM</sequence>
<feature type="non-terminal residue" evidence="1">
    <location>
        <position position="1"/>
    </location>
</feature>
<feature type="non-terminal residue" evidence="1">
    <location>
        <position position="61"/>
    </location>
</feature>
<dbReference type="AlphaFoldDB" id="A0A6J4QQL0"/>
<evidence type="ECO:0000313" key="1">
    <source>
        <dbReference type="EMBL" id="CAA9451657.1"/>
    </source>
</evidence>
<organism evidence="1">
    <name type="scientific">uncultured Rubrobacteraceae bacterium</name>
    <dbReference type="NCBI Taxonomy" id="349277"/>
    <lineage>
        <taxon>Bacteria</taxon>
        <taxon>Bacillati</taxon>
        <taxon>Actinomycetota</taxon>
        <taxon>Rubrobacteria</taxon>
        <taxon>Rubrobacterales</taxon>
        <taxon>Rubrobacteraceae</taxon>
        <taxon>environmental samples</taxon>
    </lineage>
</organism>
<accession>A0A6J4QQL0</accession>
<gene>
    <name evidence="1" type="ORF">AVDCRST_MAG28-1479</name>
</gene>
<proteinExistence type="predicted"/>
<reference evidence="1" key="1">
    <citation type="submission" date="2020-02" db="EMBL/GenBank/DDBJ databases">
        <authorList>
            <person name="Meier V. D."/>
        </authorList>
    </citation>
    <scope>NUCLEOTIDE SEQUENCE</scope>
    <source>
        <strain evidence="1">AVDCRST_MAG28</strain>
    </source>
</reference>